<evidence type="ECO:0000256" key="10">
    <source>
        <dbReference type="ARBA" id="ARBA00022617"/>
    </source>
</evidence>
<dbReference type="PANTHER" id="PTHR38689:SF1">
    <property type="entry name" value="SUCCINATE DEHYDROGENASE HYDROPHOBIC MEMBRANE ANCHOR SUBUNIT"/>
    <property type="match status" value="1"/>
</dbReference>
<dbReference type="RefSeq" id="WP_078756779.1">
    <property type="nucleotide sequence ID" value="NZ_FUXP01000001.1"/>
</dbReference>
<feature type="transmembrane region" description="Helical" evidence="17">
    <location>
        <begin position="108"/>
        <end position="133"/>
    </location>
</feature>
<evidence type="ECO:0000256" key="7">
    <source>
        <dbReference type="ARBA" id="ARBA00022475"/>
    </source>
</evidence>
<comment type="subcellular location">
    <subcellularLocation>
        <location evidence="3">Cell inner membrane</location>
        <topology evidence="3">Multi-pass membrane protein</topology>
    </subcellularLocation>
</comment>
<keyword evidence="15" id="KW-0408">Iron</keyword>
<dbReference type="GO" id="GO:0046872">
    <property type="term" value="F:metal ion binding"/>
    <property type="evidence" value="ECO:0007669"/>
    <property type="project" value="UniProtKB-KW"/>
</dbReference>
<organism evidence="18 19">
    <name type="scientific">Lysobacter spongiicola DSM 21749</name>
    <dbReference type="NCBI Taxonomy" id="1122188"/>
    <lineage>
        <taxon>Bacteria</taxon>
        <taxon>Pseudomonadati</taxon>
        <taxon>Pseudomonadota</taxon>
        <taxon>Gammaproteobacteria</taxon>
        <taxon>Lysobacterales</taxon>
        <taxon>Lysobacteraceae</taxon>
        <taxon>Novilysobacter</taxon>
    </lineage>
</organism>
<evidence type="ECO:0000256" key="8">
    <source>
        <dbReference type="ARBA" id="ARBA00022519"/>
    </source>
</evidence>
<feature type="transmembrane region" description="Helical" evidence="17">
    <location>
        <begin position="67"/>
        <end position="88"/>
    </location>
</feature>
<dbReference type="EMBL" id="FUXP01000001">
    <property type="protein sequence ID" value="SJZ57055.1"/>
    <property type="molecule type" value="Genomic_DNA"/>
</dbReference>
<feature type="transmembrane region" description="Helical" evidence="17">
    <location>
        <begin position="33"/>
        <end position="55"/>
    </location>
</feature>
<keyword evidence="19" id="KW-1185">Reference proteome</keyword>
<dbReference type="GO" id="GO:0006099">
    <property type="term" value="P:tricarboxylic acid cycle"/>
    <property type="evidence" value="ECO:0007669"/>
    <property type="project" value="UniProtKB-UniPathway"/>
</dbReference>
<evidence type="ECO:0000256" key="13">
    <source>
        <dbReference type="ARBA" id="ARBA00022982"/>
    </source>
</evidence>
<keyword evidence="16 17" id="KW-0472">Membrane</keyword>
<keyword evidence="6" id="KW-0813">Transport</keyword>
<evidence type="ECO:0000256" key="14">
    <source>
        <dbReference type="ARBA" id="ARBA00022989"/>
    </source>
</evidence>
<keyword evidence="12" id="KW-0479">Metal-binding</keyword>
<evidence type="ECO:0000256" key="9">
    <source>
        <dbReference type="ARBA" id="ARBA00022532"/>
    </source>
</evidence>
<evidence type="ECO:0000313" key="18">
    <source>
        <dbReference type="EMBL" id="SJZ57055.1"/>
    </source>
</evidence>
<dbReference type="Proteomes" id="UP000190061">
    <property type="component" value="Unassembled WGS sequence"/>
</dbReference>
<dbReference type="SUPFAM" id="SSF81343">
    <property type="entry name" value="Fumarate reductase respiratory complex transmembrane subunits"/>
    <property type="match status" value="1"/>
</dbReference>
<dbReference type="Pfam" id="PF01127">
    <property type="entry name" value="Sdh_cyt"/>
    <property type="match status" value="1"/>
</dbReference>
<dbReference type="AlphaFoldDB" id="A0A1T4LQT8"/>
<evidence type="ECO:0000256" key="3">
    <source>
        <dbReference type="ARBA" id="ARBA00004429"/>
    </source>
</evidence>
<protein>
    <recommendedName>
        <fullName evidence="5">Succinate dehydrogenase hydrophobic membrane anchor subunit</fullName>
    </recommendedName>
</protein>
<evidence type="ECO:0000256" key="12">
    <source>
        <dbReference type="ARBA" id="ARBA00022723"/>
    </source>
</evidence>
<dbReference type="OrthoDB" id="9809280at2"/>
<dbReference type="InterPro" id="IPR034804">
    <property type="entry name" value="SQR/QFR_C/D"/>
</dbReference>
<reference evidence="18 19" key="1">
    <citation type="submission" date="2017-02" db="EMBL/GenBank/DDBJ databases">
        <authorList>
            <person name="Peterson S.W."/>
        </authorList>
    </citation>
    <scope>NUCLEOTIDE SEQUENCE [LARGE SCALE GENOMIC DNA]</scope>
    <source>
        <strain evidence="18 19">DSM 21749</strain>
    </source>
</reference>
<dbReference type="GO" id="GO:0020037">
    <property type="term" value="F:heme binding"/>
    <property type="evidence" value="ECO:0007669"/>
    <property type="project" value="InterPro"/>
</dbReference>
<keyword evidence="9" id="KW-0816">Tricarboxylic acid cycle</keyword>
<evidence type="ECO:0000256" key="5">
    <source>
        <dbReference type="ARBA" id="ARBA00019425"/>
    </source>
</evidence>
<dbReference type="STRING" id="1122188.SAMN02745674_00114"/>
<keyword evidence="7" id="KW-1003">Cell membrane</keyword>
<dbReference type="InterPro" id="IPR014312">
    <property type="entry name" value="Succ_DH_anchor"/>
</dbReference>
<comment type="pathway">
    <text evidence="4">Carbohydrate metabolism; tricarboxylic acid cycle.</text>
</comment>
<evidence type="ECO:0000256" key="17">
    <source>
        <dbReference type="SAM" id="Phobius"/>
    </source>
</evidence>
<evidence type="ECO:0000256" key="16">
    <source>
        <dbReference type="ARBA" id="ARBA00023136"/>
    </source>
</evidence>
<dbReference type="Gene3D" id="1.20.1300.10">
    <property type="entry name" value="Fumarate reductase/succinate dehydrogenase, transmembrane subunit"/>
    <property type="match status" value="1"/>
</dbReference>
<keyword evidence="10" id="KW-0349">Heme</keyword>
<evidence type="ECO:0000256" key="15">
    <source>
        <dbReference type="ARBA" id="ARBA00023004"/>
    </source>
</evidence>
<evidence type="ECO:0000256" key="6">
    <source>
        <dbReference type="ARBA" id="ARBA00022448"/>
    </source>
</evidence>
<dbReference type="GO" id="GO:0017004">
    <property type="term" value="P:cytochrome complex assembly"/>
    <property type="evidence" value="ECO:0007669"/>
    <property type="project" value="TreeGrafter"/>
</dbReference>
<dbReference type="GO" id="GO:0009055">
    <property type="term" value="F:electron transfer activity"/>
    <property type="evidence" value="ECO:0007669"/>
    <property type="project" value="TreeGrafter"/>
</dbReference>
<comment type="function">
    <text evidence="2">Membrane-anchoring subunit of succinate dehydrogenase (SDH).</text>
</comment>
<accession>A0A1T4LQT8</accession>
<keyword evidence="11 17" id="KW-0812">Transmembrane</keyword>
<evidence type="ECO:0000256" key="11">
    <source>
        <dbReference type="ARBA" id="ARBA00022692"/>
    </source>
</evidence>
<evidence type="ECO:0000256" key="4">
    <source>
        <dbReference type="ARBA" id="ARBA00005163"/>
    </source>
</evidence>
<keyword evidence="14 17" id="KW-1133">Transmembrane helix</keyword>
<dbReference type="GO" id="GO:0005886">
    <property type="term" value="C:plasma membrane"/>
    <property type="evidence" value="ECO:0007669"/>
    <property type="project" value="UniProtKB-SubCell"/>
</dbReference>
<evidence type="ECO:0000256" key="2">
    <source>
        <dbReference type="ARBA" id="ARBA00004050"/>
    </source>
</evidence>
<keyword evidence="8" id="KW-0997">Cell inner membrane</keyword>
<name>A0A1T4LQT8_9GAMM</name>
<dbReference type="InterPro" id="IPR000701">
    <property type="entry name" value="SuccDH_FuR_B_TM-su"/>
</dbReference>
<keyword evidence="13" id="KW-0249">Electron transport</keyword>
<evidence type="ECO:0000313" key="19">
    <source>
        <dbReference type="Proteomes" id="UP000190061"/>
    </source>
</evidence>
<dbReference type="PANTHER" id="PTHR38689">
    <property type="entry name" value="SUCCINATE DEHYDROGENASE HYDROPHOBIC MEMBRANE ANCHOR SUBUNIT"/>
    <property type="match status" value="1"/>
</dbReference>
<dbReference type="CDD" id="cd03495">
    <property type="entry name" value="SQR_TypeC_SdhD_like"/>
    <property type="match status" value="1"/>
</dbReference>
<dbReference type="UniPathway" id="UPA00223"/>
<dbReference type="NCBIfam" id="TIGR02968">
    <property type="entry name" value="succ_dehyd_anc"/>
    <property type="match status" value="1"/>
</dbReference>
<sequence>MSIQNTGRRPDLRHPLKRARGLGSAKDGTGHFIIQRITAIALAFLSIYVVGLVIAMIGGDYAAMRAAVAHPANATLLVAFLITTFWHAKLGMQVIIEDYIQTPGLAAVSQLAVIFICVLAGLASVLAVIRIALGG</sequence>
<gene>
    <name evidence="18" type="ORF">SAMN02745674_00114</name>
</gene>
<proteinExistence type="predicted"/>
<comment type="cofactor">
    <cofactor evidence="1">
        <name>heme</name>
        <dbReference type="ChEBI" id="CHEBI:30413"/>
    </cofactor>
</comment>
<evidence type="ECO:0000256" key="1">
    <source>
        <dbReference type="ARBA" id="ARBA00001971"/>
    </source>
</evidence>